<evidence type="ECO:0000256" key="1">
    <source>
        <dbReference type="ARBA" id="ARBA00023015"/>
    </source>
</evidence>
<dbReference type="Pfam" id="PF12840">
    <property type="entry name" value="HTH_20"/>
    <property type="match status" value="1"/>
</dbReference>
<keyword evidence="6" id="KW-1185">Reference proteome</keyword>
<dbReference type="SUPFAM" id="SSF46785">
    <property type="entry name" value="Winged helix' DNA-binding domain"/>
    <property type="match status" value="1"/>
</dbReference>
<keyword evidence="3" id="KW-0804">Transcription</keyword>
<dbReference type="InterPro" id="IPR011991">
    <property type="entry name" value="ArsR-like_HTH"/>
</dbReference>
<name>A0ABQ6HRE4_9MICO</name>
<reference evidence="6" key="1">
    <citation type="journal article" date="2019" name="Int. J. Syst. Evol. Microbiol.">
        <title>The Global Catalogue of Microorganisms (GCM) 10K type strain sequencing project: providing services to taxonomists for standard genome sequencing and annotation.</title>
        <authorList>
            <consortium name="The Broad Institute Genomics Platform"/>
            <consortium name="The Broad Institute Genome Sequencing Center for Infectious Disease"/>
            <person name="Wu L."/>
            <person name="Ma J."/>
        </authorList>
    </citation>
    <scope>NUCLEOTIDE SEQUENCE [LARGE SCALE GENOMIC DNA]</scope>
    <source>
        <strain evidence="6">NBRC 105830</strain>
    </source>
</reference>
<dbReference type="InterPro" id="IPR051011">
    <property type="entry name" value="Metal_resp_trans_reg"/>
</dbReference>
<feature type="domain" description="HTH arsR-type" evidence="4">
    <location>
        <begin position="1"/>
        <end position="52"/>
    </location>
</feature>
<dbReference type="EMBL" id="BSUJ01000001">
    <property type="protein sequence ID" value="GMA20896.1"/>
    <property type="molecule type" value="Genomic_DNA"/>
</dbReference>
<proteinExistence type="predicted"/>
<evidence type="ECO:0000256" key="2">
    <source>
        <dbReference type="ARBA" id="ARBA00023125"/>
    </source>
</evidence>
<protein>
    <recommendedName>
        <fullName evidence="4">HTH arsR-type domain-containing protein</fullName>
    </recommendedName>
</protein>
<keyword evidence="1" id="KW-0805">Transcription regulation</keyword>
<dbReference type="InterPro" id="IPR036388">
    <property type="entry name" value="WH-like_DNA-bd_sf"/>
</dbReference>
<dbReference type="Proteomes" id="UP001157109">
    <property type="component" value="Unassembled WGS sequence"/>
</dbReference>
<dbReference type="PANTHER" id="PTHR43132:SF8">
    <property type="entry name" value="HTH-TYPE TRANSCRIPTIONAL REGULATOR KMTR"/>
    <property type="match status" value="1"/>
</dbReference>
<organism evidence="5 6">
    <name type="scientific">Arsenicicoccus piscis</name>
    <dbReference type="NCBI Taxonomy" id="673954"/>
    <lineage>
        <taxon>Bacteria</taxon>
        <taxon>Bacillati</taxon>
        <taxon>Actinomycetota</taxon>
        <taxon>Actinomycetes</taxon>
        <taxon>Micrococcales</taxon>
        <taxon>Intrasporangiaceae</taxon>
        <taxon>Arsenicicoccus</taxon>
    </lineage>
</organism>
<evidence type="ECO:0000256" key="3">
    <source>
        <dbReference type="ARBA" id="ARBA00023163"/>
    </source>
</evidence>
<accession>A0ABQ6HRE4</accession>
<evidence type="ECO:0000313" key="6">
    <source>
        <dbReference type="Proteomes" id="UP001157109"/>
    </source>
</evidence>
<sequence length="52" mass="5645">MQTSVVARLMGVTAPTASEHLTVLREAGLIDSTRAGRTTLHELTRRGRALLE</sequence>
<dbReference type="PANTHER" id="PTHR43132">
    <property type="entry name" value="ARSENICAL RESISTANCE OPERON REPRESSOR ARSR-RELATED"/>
    <property type="match status" value="1"/>
</dbReference>
<dbReference type="InterPro" id="IPR001845">
    <property type="entry name" value="HTH_ArsR_DNA-bd_dom"/>
</dbReference>
<evidence type="ECO:0000259" key="4">
    <source>
        <dbReference type="PROSITE" id="PS50987"/>
    </source>
</evidence>
<gene>
    <name evidence="5" type="ORF">GCM10025862_29170</name>
</gene>
<evidence type="ECO:0000313" key="5">
    <source>
        <dbReference type="EMBL" id="GMA20896.1"/>
    </source>
</evidence>
<dbReference type="CDD" id="cd00090">
    <property type="entry name" value="HTH_ARSR"/>
    <property type="match status" value="1"/>
</dbReference>
<dbReference type="Gene3D" id="1.10.10.10">
    <property type="entry name" value="Winged helix-like DNA-binding domain superfamily/Winged helix DNA-binding domain"/>
    <property type="match status" value="1"/>
</dbReference>
<keyword evidence="2" id="KW-0238">DNA-binding</keyword>
<comment type="caution">
    <text evidence="5">The sequence shown here is derived from an EMBL/GenBank/DDBJ whole genome shotgun (WGS) entry which is preliminary data.</text>
</comment>
<dbReference type="PROSITE" id="PS50987">
    <property type="entry name" value="HTH_ARSR_2"/>
    <property type="match status" value="1"/>
</dbReference>
<dbReference type="InterPro" id="IPR036390">
    <property type="entry name" value="WH_DNA-bd_sf"/>
</dbReference>